<reference evidence="1 2" key="1">
    <citation type="submission" date="2017-02" db="EMBL/GenBank/DDBJ databases">
        <authorList>
            <person name="Peterson S.W."/>
        </authorList>
    </citation>
    <scope>NUCLEOTIDE SEQUENCE [LARGE SCALE GENOMIC DNA]</scope>
    <source>
        <strain evidence="1 2">ATCC 35992</strain>
    </source>
</reference>
<name>A0A1T4VGG8_9FIRM</name>
<organism evidence="1 2">
    <name type="scientific">Eubacterium uniforme</name>
    <dbReference type="NCBI Taxonomy" id="39495"/>
    <lineage>
        <taxon>Bacteria</taxon>
        <taxon>Bacillati</taxon>
        <taxon>Bacillota</taxon>
        <taxon>Clostridia</taxon>
        <taxon>Eubacteriales</taxon>
        <taxon>Eubacteriaceae</taxon>
        <taxon>Eubacterium</taxon>
    </lineage>
</organism>
<dbReference type="EMBL" id="FUXZ01000005">
    <property type="protein sequence ID" value="SKA64049.1"/>
    <property type="molecule type" value="Genomic_DNA"/>
</dbReference>
<sequence>MKTTNKNEFLEYLKKRRLYLEQLTGKLAKNKYRDDINLKVEKRNKSSQYIIYKKGKPSEFKYLKKSELDIARKLAQRDYEKQVMKAIELELKCIGKYINGFPDKSYEDIYNGLPMGRKAVVTPIVLTDEQYAKAWQEEDFVGKKIQAGTVGFETQRGEIVRSKSEVIIADALYYANIPYHYEKPIKVGDRVVYPDFTVLNIKTRKEYYWEHLGMLDEEEYLNNTILKLELFEQNNIREGENLIISRETRFHPLNTSNVKDKIKHYLN</sequence>
<keyword evidence="2" id="KW-1185">Reference proteome</keyword>
<evidence type="ECO:0000313" key="2">
    <source>
        <dbReference type="Proteomes" id="UP000190814"/>
    </source>
</evidence>
<dbReference type="AlphaFoldDB" id="A0A1T4VGG8"/>
<protein>
    <submittedName>
        <fullName evidence="1">Uncharacterized protein</fullName>
    </submittedName>
</protein>
<dbReference type="Proteomes" id="UP000190814">
    <property type="component" value="Unassembled WGS sequence"/>
</dbReference>
<evidence type="ECO:0000313" key="1">
    <source>
        <dbReference type="EMBL" id="SKA64049.1"/>
    </source>
</evidence>
<dbReference type="OrthoDB" id="3199465at2"/>
<proteinExistence type="predicted"/>
<accession>A0A1T4VGG8</accession>
<dbReference type="STRING" id="39495.SAMN02745111_00881"/>
<gene>
    <name evidence="1" type="ORF">SAMN02745111_00881</name>
</gene>
<dbReference type="RefSeq" id="WP_078765764.1">
    <property type="nucleotide sequence ID" value="NZ_FUXZ01000005.1"/>
</dbReference>